<evidence type="ECO:0000259" key="1">
    <source>
        <dbReference type="Pfam" id="PF12697"/>
    </source>
</evidence>
<gene>
    <name evidence="2" type="ORF">NDI38_03310</name>
</gene>
<name>A0ABV0KGF8_9CYAN</name>
<proteinExistence type="predicted"/>
<accession>A0ABV0KGF8</accession>
<keyword evidence="3" id="KW-1185">Reference proteome</keyword>
<organism evidence="2 3">
    <name type="scientific">Stenomitos frigidus AS-A4</name>
    <dbReference type="NCBI Taxonomy" id="2933935"/>
    <lineage>
        <taxon>Bacteria</taxon>
        <taxon>Bacillati</taxon>
        <taxon>Cyanobacteriota</taxon>
        <taxon>Cyanophyceae</taxon>
        <taxon>Leptolyngbyales</taxon>
        <taxon>Leptolyngbyaceae</taxon>
        <taxon>Stenomitos</taxon>
    </lineage>
</organism>
<protein>
    <submittedName>
        <fullName evidence="2">Alpha/beta hydrolase</fullName>
    </submittedName>
</protein>
<dbReference type="InterPro" id="IPR029058">
    <property type="entry name" value="AB_hydrolase_fold"/>
</dbReference>
<dbReference type="Gene3D" id="3.40.50.1820">
    <property type="entry name" value="alpha/beta hydrolase"/>
    <property type="match status" value="1"/>
</dbReference>
<feature type="domain" description="AB hydrolase-1" evidence="1">
    <location>
        <begin position="22"/>
        <end position="222"/>
    </location>
</feature>
<reference evidence="2 3" key="1">
    <citation type="submission" date="2022-04" db="EMBL/GenBank/DDBJ databases">
        <title>Positive selection, recombination, and allopatry shape intraspecific diversity of widespread and dominant cyanobacteria.</title>
        <authorList>
            <person name="Wei J."/>
            <person name="Shu W."/>
            <person name="Hu C."/>
        </authorList>
    </citation>
    <scope>NUCLEOTIDE SEQUENCE [LARGE SCALE GENOMIC DNA]</scope>
    <source>
        <strain evidence="2 3">AS-A4</strain>
    </source>
</reference>
<sequence>MSLSFDVLWLNASPSLKRFDQPLLRYLSEHLTVARWEYSQADDEASSLETAVELLHDFLQCRQHPVHLAGHGLSGVLGLTYARLYPEQVQSLTLLSVAAQPGITWQAHYYVQRQLIACSRQQLLACVIRSLFGQQLPYGIKALVTSLERDLEEAPSPHSLFRLAHLPRGGVTMPLMVCGSKTDPVVHPPALQEWLECFKSDDALWQCPDGRHFFHYFYPEAVGEQLLQFWRCLEEQHSVRSLPLLSNYCPAKPD</sequence>
<dbReference type="RefSeq" id="WP_190450409.1">
    <property type="nucleotide sequence ID" value="NZ_JAMPLM010000002.1"/>
</dbReference>
<dbReference type="Pfam" id="PF12697">
    <property type="entry name" value="Abhydrolase_6"/>
    <property type="match status" value="1"/>
</dbReference>
<dbReference type="GO" id="GO:0016787">
    <property type="term" value="F:hydrolase activity"/>
    <property type="evidence" value="ECO:0007669"/>
    <property type="project" value="UniProtKB-KW"/>
</dbReference>
<dbReference type="EMBL" id="JAMPLM010000002">
    <property type="protein sequence ID" value="MEP1057450.1"/>
    <property type="molecule type" value="Genomic_DNA"/>
</dbReference>
<dbReference type="Proteomes" id="UP001476950">
    <property type="component" value="Unassembled WGS sequence"/>
</dbReference>
<evidence type="ECO:0000313" key="2">
    <source>
        <dbReference type="EMBL" id="MEP1057450.1"/>
    </source>
</evidence>
<dbReference type="InterPro" id="IPR000073">
    <property type="entry name" value="AB_hydrolase_1"/>
</dbReference>
<comment type="caution">
    <text evidence="2">The sequence shown here is derived from an EMBL/GenBank/DDBJ whole genome shotgun (WGS) entry which is preliminary data.</text>
</comment>
<evidence type="ECO:0000313" key="3">
    <source>
        <dbReference type="Proteomes" id="UP001476950"/>
    </source>
</evidence>
<dbReference type="SUPFAM" id="SSF53474">
    <property type="entry name" value="alpha/beta-Hydrolases"/>
    <property type="match status" value="1"/>
</dbReference>
<keyword evidence="2" id="KW-0378">Hydrolase</keyword>